<keyword evidence="2" id="KW-1185">Reference proteome</keyword>
<gene>
    <name evidence="1" type="ORF">ACFQZ8_13325</name>
</gene>
<keyword evidence="1" id="KW-0255">Endonuclease</keyword>
<dbReference type="Gene3D" id="3.40.960.10">
    <property type="entry name" value="VSR Endonuclease"/>
    <property type="match status" value="1"/>
</dbReference>
<accession>A0ABW3A2J8</accession>
<protein>
    <submittedName>
        <fullName evidence="1">Endonuclease domain-containing protein</fullName>
    </submittedName>
</protein>
<evidence type="ECO:0000313" key="2">
    <source>
        <dbReference type="Proteomes" id="UP001597053"/>
    </source>
</evidence>
<dbReference type="InterPro" id="IPR011335">
    <property type="entry name" value="Restrct_endonuc-II-like"/>
</dbReference>
<reference evidence="2" key="1">
    <citation type="journal article" date="2019" name="Int. J. Syst. Evol. Microbiol.">
        <title>The Global Catalogue of Microorganisms (GCM) 10K type strain sequencing project: providing services to taxonomists for standard genome sequencing and annotation.</title>
        <authorList>
            <consortium name="The Broad Institute Genomics Platform"/>
            <consortium name="The Broad Institute Genome Sequencing Center for Infectious Disease"/>
            <person name="Wu L."/>
            <person name="Ma J."/>
        </authorList>
    </citation>
    <scope>NUCLEOTIDE SEQUENCE [LARGE SCALE GENOMIC DNA]</scope>
    <source>
        <strain evidence="2">JCM 32148</strain>
    </source>
</reference>
<keyword evidence="1" id="KW-0378">Hydrolase</keyword>
<dbReference type="Proteomes" id="UP001597053">
    <property type="component" value="Unassembled WGS sequence"/>
</dbReference>
<keyword evidence="1" id="KW-0540">Nuclease</keyword>
<dbReference type="GO" id="GO:0004519">
    <property type="term" value="F:endonuclease activity"/>
    <property type="evidence" value="ECO:0007669"/>
    <property type="project" value="UniProtKB-KW"/>
</dbReference>
<organism evidence="1 2">
    <name type="scientific">Micromonospora azadirachtae</name>
    <dbReference type="NCBI Taxonomy" id="1970735"/>
    <lineage>
        <taxon>Bacteria</taxon>
        <taxon>Bacillati</taxon>
        <taxon>Actinomycetota</taxon>
        <taxon>Actinomycetes</taxon>
        <taxon>Micromonosporales</taxon>
        <taxon>Micromonosporaceae</taxon>
        <taxon>Micromonospora</taxon>
    </lineage>
</organism>
<comment type="caution">
    <text evidence="1">The sequence shown here is derived from an EMBL/GenBank/DDBJ whole genome shotgun (WGS) entry which is preliminary data.</text>
</comment>
<sequence>MARTPRRPAELAGRVFFARDAVRYGLLTKNDLRSSAWRRLFHNVYADSRLEIDHRTRCWAAAQWVFPPGCVIAGRSAVLLLGGASPGTQDPVEVLVQPTSRFGPLAGLSIHVAPWREDEVRLVDGLPVTTATRTCWDLACWLELVEAVALVDTLRHAGAVRLPELQTYLMQRRGERGWRKVTEVIGLSDAGAESRPESRLRVRLVRAGLPRPVTQHVITRAGRFVARVDLAWPEFKIAIEYDGLWHLDPEQFHRDRQRLNRILGDDWIVLHVTSKRMREDFDGFLTEVRAALTSRP</sequence>
<dbReference type="SUPFAM" id="SSF52980">
    <property type="entry name" value="Restriction endonuclease-like"/>
    <property type="match status" value="1"/>
</dbReference>
<proteinExistence type="predicted"/>
<name>A0ABW3A2J8_9ACTN</name>
<evidence type="ECO:0000313" key="1">
    <source>
        <dbReference type="EMBL" id="MFD0784884.1"/>
    </source>
</evidence>
<dbReference type="EMBL" id="JBHTHM010000585">
    <property type="protein sequence ID" value="MFD0784884.1"/>
    <property type="molecule type" value="Genomic_DNA"/>
</dbReference>